<evidence type="ECO:0000256" key="1">
    <source>
        <dbReference type="ARBA" id="ARBA00022884"/>
    </source>
</evidence>
<feature type="region of interest" description="Disordered" evidence="3">
    <location>
        <begin position="595"/>
        <end position="708"/>
    </location>
</feature>
<dbReference type="OrthoDB" id="340227at2759"/>
<organism evidence="5 6">
    <name type="scientific">Laccaria amethystina LaAM-08-1</name>
    <dbReference type="NCBI Taxonomy" id="1095629"/>
    <lineage>
        <taxon>Eukaryota</taxon>
        <taxon>Fungi</taxon>
        <taxon>Dikarya</taxon>
        <taxon>Basidiomycota</taxon>
        <taxon>Agaricomycotina</taxon>
        <taxon>Agaricomycetes</taxon>
        <taxon>Agaricomycetidae</taxon>
        <taxon>Agaricales</taxon>
        <taxon>Agaricineae</taxon>
        <taxon>Hydnangiaceae</taxon>
        <taxon>Laccaria</taxon>
    </lineage>
</organism>
<dbReference type="EMBL" id="KN838705">
    <property type="protein sequence ID" value="KIJ96987.1"/>
    <property type="molecule type" value="Genomic_DNA"/>
</dbReference>
<evidence type="ECO:0000256" key="3">
    <source>
        <dbReference type="SAM" id="MobiDB-lite"/>
    </source>
</evidence>
<feature type="compositionally biased region" description="Polar residues" evidence="3">
    <location>
        <begin position="1"/>
        <end position="18"/>
    </location>
</feature>
<feature type="region of interest" description="Disordered" evidence="3">
    <location>
        <begin position="1"/>
        <end position="31"/>
    </location>
</feature>
<feature type="compositionally biased region" description="Polar residues" evidence="3">
    <location>
        <begin position="76"/>
        <end position="96"/>
    </location>
</feature>
<reference evidence="5 6" key="1">
    <citation type="submission" date="2014-04" db="EMBL/GenBank/DDBJ databases">
        <authorList>
            <consortium name="DOE Joint Genome Institute"/>
            <person name="Kuo A."/>
            <person name="Kohler A."/>
            <person name="Nagy L.G."/>
            <person name="Floudas D."/>
            <person name="Copeland A."/>
            <person name="Barry K.W."/>
            <person name="Cichocki N."/>
            <person name="Veneault-Fourrey C."/>
            <person name="LaButti K."/>
            <person name="Lindquist E.A."/>
            <person name="Lipzen A."/>
            <person name="Lundell T."/>
            <person name="Morin E."/>
            <person name="Murat C."/>
            <person name="Sun H."/>
            <person name="Tunlid A."/>
            <person name="Henrissat B."/>
            <person name="Grigoriev I.V."/>
            <person name="Hibbett D.S."/>
            <person name="Martin F."/>
            <person name="Nordberg H.P."/>
            <person name="Cantor M.N."/>
            <person name="Hua S.X."/>
        </authorList>
    </citation>
    <scope>NUCLEOTIDE SEQUENCE [LARGE SCALE GENOMIC DNA]</scope>
    <source>
        <strain evidence="5 6">LaAM-08-1</strain>
    </source>
</reference>
<protein>
    <recommendedName>
        <fullName evidence="4">HTH La-type RNA-binding domain-containing protein</fullName>
    </recommendedName>
</protein>
<feature type="compositionally biased region" description="Low complexity" evidence="3">
    <location>
        <begin position="63"/>
        <end position="75"/>
    </location>
</feature>
<accession>A0A0C9XLI5</accession>
<dbReference type="SMART" id="SM00715">
    <property type="entry name" value="LA"/>
    <property type="match status" value="1"/>
</dbReference>
<dbReference type="InterPro" id="IPR036390">
    <property type="entry name" value="WH_DNA-bd_sf"/>
</dbReference>
<feature type="compositionally biased region" description="Basic residues" evidence="3">
    <location>
        <begin position="688"/>
        <end position="697"/>
    </location>
</feature>
<dbReference type="Proteomes" id="UP000054477">
    <property type="component" value="Unassembled WGS sequence"/>
</dbReference>
<feature type="region of interest" description="Disordered" evidence="3">
    <location>
        <begin position="906"/>
        <end position="985"/>
    </location>
</feature>
<feature type="compositionally biased region" description="Acidic residues" evidence="3">
    <location>
        <begin position="964"/>
        <end position="985"/>
    </location>
</feature>
<dbReference type="Gene3D" id="1.10.10.10">
    <property type="entry name" value="Winged helix-like DNA-binding domain superfamily/Winged helix DNA-binding domain"/>
    <property type="match status" value="1"/>
</dbReference>
<dbReference type="SUPFAM" id="SSF46785">
    <property type="entry name" value="Winged helix' DNA-binding domain"/>
    <property type="match status" value="1"/>
</dbReference>
<dbReference type="InterPro" id="IPR036388">
    <property type="entry name" value="WH-like_DNA-bd_sf"/>
</dbReference>
<evidence type="ECO:0000256" key="2">
    <source>
        <dbReference type="PROSITE-ProRule" id="PRU00332"/>
    </source>
</evidence>
<dbReference type="GO" id="GO:0003723">
    <property type="term" value="F:RNA binding"/>
    <property type="evidence" value="ECO:0007669"/>
    <property type="project" value="UniProtKB-UniRule"/>
</dbReference>
<dbReference type="CDD" id="cd07323">
    <property type="entry name" value="LAM"/>
    <property type="match status" value="1"/>
</dbReference>
<feature type="compositionally biased region" description="Basic and acidic residues" evidence="3">
    <location>
        <begin position="911"/>
        <end position="932"/>
    </location>
</feature>
<feature type="compositionally biased region" description="Polar residues" evidence="3">
    <location>
        <begin position="174"/>
        <end position="203"/>
    </location>
</feature>
<dbReference type="GO" id="GO:0045727">
    <property type="term" value="P:positive regulation of translation"/>
    <property type="evidence" value="ECO:0007669"/>
    <property type="project" value="TreeGrafter"/>
</dbReference>
<dbReference type="InterPro" id="IPR006630">
    <property type="entry name" value="La_HTH"/>
</dbReference>
<reference evidence="6" key="2">
    <citation type="submission" date="2015-01" db="EMBL/GenBank/DDBJ databases">
        <title>Evolutionary Origins and Diversification of the Mycorrhizal Mutualists.</title>
        <authorList>
            <consortium name="DOE Joint Genome Institute"/>
            <consortium name="Mycorrhizal Genomics Consortium"/>
            <person name="Kohler A."/>
            <person name="Kuo A."/>
            <person name="Nagy L.G."/>
            <person name="Floudas D."/>
            <person name="Copeland A."/>
            <person name="Barry K.W."/>
            <person name="Cichocki N."/>
            <person name="Veneault-Fourrey C."/>
            <person name="LaButti K."/>
            <person name="Lindquist E.A."/>
            <person name="Lipzen A."/>
            <person name="Lundell T."/>
            <person name="Morin E."/>
            <person name="Murat C."/>
            <person name="Riley R."/>
            <person name="Ohm R."/>
            <person name="Sun H."/>
            <person name="Tunlid A."/>
            <person name="Henrissat B."/>
            <person name="Grigoriev I.V."/>
            <person name="Hibbett D.S."/>
            <person name="Martin F."/>
        </authorList>
    </citation>
    <scope>NUCLEOTIDE SEQUENCE [LARGE SCALE GENOMIC DNA]</scope>
    <source>
        <strain evidence="6">LaAM-08-1</strain>
    </source>
</reference>
<feature type="compositionally biased region" description="Low complexity" evidence="3">
    <location>
        <begin position="520"/>
        <end position="531"/>
    </location>
</feature>
<evidence type="ECO:0000259" key="4">
    <source>
        <dbReference type="PROSITE" id="PS50961"/>
    </source>
</evidence>
<evidence type="ECO:0000313" key="5">
    <source>
        <dbReference type="EMBL" id="KIJ96987.1"/>
    </source>
</evidence>
<dbReference type="AlphaFoldDB" id="A0A0C9XLI5"/>
<evidence type="ECO:0000313" key="6">
    <source>
        <dbReference type="Proteomes" id="UP000054477"/>
    </source>
</evidence>
<name>A0A0C9XLI5_9AGAR</name>
<dbReference type="STRING" id="1095629.A0A0C9XLI5"/>
<feature type="compositionally biased region" description="Low complexity" evidence="3">
    <location>
        <begin position="151"/>
        <end position="173"/>
    </location>
</feature>
<dbReference type="HOGENOM" id="CLU_008575_0_0_1"/>
<feature type="region of interest" description="Disordered" evidence="3">
    <location>
        <begin position="63"/>
        <end position="238"/>
    </location>
</feature>
<dbReference type="GO" id="GO:0010494">
    <property type="term" value="C:cytoplasmic stress granule"/>
    <property type="evidence" value="ECO:0007669"/>
    <property type="project" value="TreeGrafter"/>
</dbReference>
<dbReference type="PANTHER" id="PTHR22792">
    <property type="entry name" value="LUPUS LA PROTEIN-RELATED"/>
    <property type="match status" value="1"/>
</dbReference>
<dbReference type="PROSITE" id="PS50961">
    <property type="entry name" value="HTH_LA"/>
    <property type="match status" value="1"/>
</dbReference>
<feature type="compositionally biased region" description="Polar residues" evidence="3">
    <location>
        <begin position="333"/>
        <end position="345"/>
    </location>
</feature>
<dbReference type="InterPro" id="IPR045180">
    <property type="entry name" value="La_dom_prot"/>
</dbReference>
<keyword evidence="1 2" id="KW-0694">RNA-binding</keyword>
<keyword evidence="6" id="KW-1185">Reference proteome</keyword>
<dbReference type="Pfam" id="PF05383">
    <property type="entry name" value="La"/>
    <property type="match status" value="1"/>
</dbReference>
<proteinExistence type="predicted"/>
<feature type="compositionally biased region" description="Gly residues" evidence="3">
    <location>
        <begin position="656"/>
        <end position="666"/>
    </location>
</feature>
<feature type="region of interest" description="Disordered" evidence="3">
    <location>
        <begin position="304"/>
        <end position="374"/>
    </location>
</feature>
<sequence>MLHTQPLSYAQRAKNVQNKSKDDSAVLDNPTSPTLAVKALSIVAAQKDTTIVNVWSQRKEKMAAATAATHQQQQQNTFPSRDNTTDGSPIVDTNSWREVGKGFETASGTSDEQEREKENVSHTPRKTKWVPIPPEELQAAADALRVKSKSSRSNSRNNNKRNATAAHANPNANGSTQNQSGRQSTPASTSHSRVNSRSASVHSSPHLFARGRRLPDDLDHSVPPVPTLNGTNANGGMKPLTKDDAYRPYQPQPYLPSPITITRNNTNTSTGSPTYSYPIYPAYGSGPGPAFEYPAAGSSTALQTMPTPHQHHHSTMPTPQTMPAPQPYWLHHNPSSHTGSGQNSPVYPPPPQGMYSMPQPVHLHGSGRKPPEHAAPGFSYGYDLSNCITTGNGNGKKARRGGPVLFGSIASAQEVTPSPSPGPSMPVPVPVNGVSGGGGVGGLAIDELGVRRITTRHGSEQGGVLNGAGMGKWEFGTTGLTLDDQPPQADAGVDDANLKLEDSPTLNIPLKTNTNGFAASESSKPSSGSVSPLVGLGGGLDAFSVKDFGFGFGSRRANVSVGGVNEEDEGGEGEQEKLVKEQEKLVKAKTAELDLGSHPRGGEVGTQRPVDVSRTEVDDPSFVAQDDIAHSGGGRPRRGSYTGGGGYAHSGRRGGGRGGTYRGGAGAYPRGGVYNSSSRGSRPSAVYSHHHQHHQHHPQAPFSLSQPPHFQPIEPLSVLAPNTAYFPPPRYFPGFEAPAYQGFPPPAHGQVQPQQGVPPPMPVPLSTLSFPLDPTRYYLLGQLEYYLSPQNMAQDFFLRQRMDSKGWIPIQLLASFNRVRQLTLDIMLVRDVLLLSSVAQVHHGGDWVRMGGWESFVLPDAKKSGVDDPEAVAVERGQDEGVDQVGGFMEEYVAGESAVTTLAFAQGESEPGERAFAKGEPGRQEGSSRRSAGEGGGVRDSPTDVIEGEALEVSEGNGKGGDLGYEEVEEEVEEEEEEEEEEEDVVFVMGEEVQAVAGTWSPERIAS</sequence>
<feature type="region of interest" description="Disordered" evidence="3">
    <location>
        <begin position="512"/>
        <end position="531"/>
    </location>
</feature>
<dbReference type="PANTHER" id="PTHR22792:SF132">
    <property type="entry name" value="LA-RELATED PROTEIN 1"/>
    <property type="match status" value="1"/>
</dbReference>
<gene>
    <name evidence="5" type="ORF">K443DRAFT_269253</name>
</gene>
<feature type="domain" description="HTH La-type RNA-binding" evidence="4">
    <location>
        <begin position="769"/>
        <end position="860"/>
    </location>
</feature>
<dbReference type="GO" id="GO:0005829">
    <property type="term" value="C:cytosol"/>
    <property type="evidence" value="ECO:0007669"/>
    <property type="project" value="TreeGrafter"/>
</dbReference>